<dbReference type="Proteomes" id="UP000827872">
    <property type="component" value="Linkage Group LG13"/>
</dbReference>
<gene>
    <name evidence="1" type="primary">ATP1B4</name>
    <name evidence="1" type="ORF">K3G42_009328</name>
</gene>
<accession>A0ACB8FXE8</accession>
<name>A0ACB8FXE8_9SAUR</name>
<keyword evidence="2" id="KW-1185">Reference proteome</keyword>
<proteinExistence type="predicted"/>
<organism evidence="1 2">
    <name type="scientific">Sphaerodactylus townsendi</name>
    <dbReference type="NCBI Taxonomy" id="933632"/>
    <lineage>
        <taxon>Eukaryota</taxon>
        <taxon>Metazoa</taxon>
        <taxon>Chordata</taxon>
        <taxon>Craniata</taxon>
        <taxon>Vertebrata</taxon>
        <taxon>Euteleostomi</taxon>
        <taxon>Lepidosauria</taxon>
        <taxon>Squamata</taxon>
        <taxon>Bifurcata</taxon>
        <taxon>Gekkota</taxon>
        <taxon>Sphaerodactylidae</taxon>
        <taxon>Sphaerodactylus</taxon>
    </lineage>
</organism>
<protein>
    <submittedName>
        <fullName evidence="1">Protein atp1b4</fullName>
    </submittedName>
</protein>
<evidence type="ECO:0000313" key="1">
    <source>
        <dbReference type="EMBL" id="KAH8011791.1"/>
    </source>
</evidence>
<dbReference type="EMBL" id="CM037626">
    <property type="protein sequence ID" value="KAH8011791.1"/>
    <property type="molecule type" value="Genomic_DNA"/>
</dbReference>
<evidence type="ECO:0000313" key="2">
    <source>
        <dbReference type="Proteomes" id="UP000827872"/>
    </source>
</evidence>
<sequence>MFAVCLYVMLLTLSPYTPRYRDRVAPPGVMIRPHINHSFLISFKMSDPQTWHRYVENLKKFLEAYDDNVQEAKNAVCTPGDYFIQNTEESAMKRACQFKRSMLKNCSGLVDETFGYSAGQPCILLKMNRIIGYRPGYETPVTVDCKMQKGNESAIEAIDFYPNNTFDPMYFPYYGKLTHENYTSPLVAMQFTVRKNLSVPIQCRLNGFGIINNAQNDRFLGRITFTLTVTD</sequence>
<comment type="caution">
    <text evidence="1">The sequence shown here is derived from an EMBL/GenBank/DDBJ whole genome shotgun (WGS) entry which is preliminary data.</text>
</comment>
<reference evidence="1" key="1">
    <citation type="submission" date="2021-08" db="EMBL/GenBank/DDBJ databases">
        <title>The first chromosome-level gecko genome reveals the dynamic sex chromosomes of Neotropical dwarf geckos (Sphaerodactylidae: Sphaerodactylus).</title>
        <authorList>
            <person name="Pinto B.J."/>
            <person name="Keating S.E."/>
            <person name="Gamble T."/>
        </authorList>
    </citation>
    <scope>NUCLEOTIDE SEQUENCE</scope>
    <source>
        <strain evidence="1">TG3544</strain>
    </source>
</reference>